<name>A0A9X6XV57_BACCE</name>
<dbReference type="InterPro" id="IPR050187">
    <property type="entry name" value="Lipid_Phosphate_FormReg"/>
</dbReference>
<dbReference type="RefSeq" id="WP_098007134.1">
    <property type="nucleotide sequence ID" value="NZ_NVMX01000221.1"/>
</dbReference>
<keyword evidence="11" id="KW-0594">Phospholipid biosynthesis</keyword>
<dbReference type="InterPro" id="IPR017438">
    <property type="entry name" value="ATP-NAD_kinase_N"/>
</dbReference>
<evidence type="ECO:0000256" key="5">
    <source>
        <dbReference type="ARBA" id="ARBA00022723"/>
    </source>
</evidence>
<feature type="domain" description="DAGKc" evidence="13">
    <location>
        <begin position="1"/>
        <end position="131"/>
    </location>
</feature>
<protein>
    <submittedName>
        <fullName evidence="14">Diacylglycerol kinase</fullName>
    </submittedName>
</protein>
<keyword evidence="8" id="KW-0067">ATP-binding</keyword>
<dbReference type="InterPro" id="IPR005218">
    <property type="entry name" value="Diacylglycerol/lipid_kinase"/>
</dbReference>
<evidence type="ECO:0000313" key="15">
    <source>
        <dbReference type="Proteomes" id="UP000219922"/>
    </source>
</evidence>
<dbReference type="InterPro" id="IPR045540">
    <property type="entry name" value="YegS/DAGK_C"/>
</dbReference>
<reference evidence="14 15" key="1">
    <citation type="submission" date="2017-09" db="EMBL/GenBank/DDBJ databases">
        <title>Large-scale bioinformatics analysis of Bacillus genomes uncovers conserved roles of natural products in bacterial physiology.</title>
        <authorList>
            <consortium name="Agbiome Team Llc"/>
            <person name="Bleich R.M."/>
            <person name="Grubbs K.J."/>
            <person name="Santa Maria K.C."/>
            <person name="Allen S.E."/>
            <person name="Farag S."/>
            <person name="Shank E.A."/>
            <person name="Bowers A."/>
        </authorList>
    </citation>
    <scope>NUCLEOTIDE SEQUENCE [LARGE SCALE GENOMIC DNA]</scope>
    <source>
        <strain evidence="14 15">AFS092789</strain>
    </source>
</reference>
<sequence>MKKARVIYNPSSGREEGVKYLANILDTLEEMGYETSAFATKGKGDATREAERVTKLKFNLIVAVGGDGTVNEVVNGMAGKPYRPKLAILPLGTTNDFARAIGVPRDINKALEVLKKKQSKAVDIGKMNDSYFINIAGGGSLTELTYEVPSKLKTAIGQLAYYLKGIEKIASNKSFKVEIETDGKVIEEEVMMFLVTNTKTVGGFEKLAPFASYQDGYLDALFVKKCNIAEFGKLMTLLLRGGHLNDPKIIHFKTNNMVIRTEQDIQINLDGELGGMAPCNFEVLKKHIKVIVNQDFLN</sequence>
<evidence type="ECO:0000256" key="10">
    <source>
        <dbReference type="ARBA" id="ARBA00023098"/>
    </source>
</evidence>
<proteinExistence type="inferred from homology"/>
<dbReference type="SMART" id="SM00046">
    <property type="entry name" value="DAGKc"/>
    <property type="match status" value="1"/>
</dbReference>
<dbReference type="Gene3D" id="3.40.50.10330">
    <property type="entry name" value="Probable inorganic polyphosphate/atp-NAD kinase, domain 1"/>
    <property type="match status" value="1"/>
</dbReference>
<comment type="caution">
    <text evidence="14">The sequence shown here is derived from an EMBL/GenBank/DDBJ whole genome shotgun (WGS) entry which is preliminary data.</text>
</comment>
<evidence type="ECO:0000256" key="4">
    <source>
        <dbReference type="ARBA" id="ARBA00022679"/>
    </source>
</evidence>
<dbReference type="Pfam" id="PF00781">
    <property type="entry name" value="DAGK_cat"/>
    <property type="match status" value="1"/>
</dbReference>
<evidence type="ECO:0000256" key="2">
    <source>
        <dbReference type="ARBA" id="ARBA00005983"/>
    </source>
</evidence>
<keyword evidence="3" id="KW-0444">Lipid biosynthesis</keyword>
<dbReference type="GO" id="GO:0008654">
    <property type="term" value="P:phospholipid biosynthetic process"/>
    <property type="evidence" value="ECO:0007669"/>
    <property type="project" value="UniProtKB-KW"/>
</dbReference>
<keyword evidence="5" id="KW-0479">Metal-binding</keyword>
<evidence type="ECO:0000256" key="9">
    <source>
        <dbReference type="ARBA" id="ARBA00022842"/>
    </source>
</evidence>
<dbReference type="InterPro" id="IPR016064">
    <property type="entry name" value="NAD/diacylglycerol_kinase_sf"/>
</dbReference>
<keyword evidence="10" id="KW-0443">Lipid metabolism</keyword>
<dbReference type="NCBIfam" id="NF009603">
    <property type="entry name" value="PRK13055.1"/>
    <property type="match status" value="1"/>
</dbReference>
<keyword evidence="9" id="KW-0460">Magnesium</keyword>
<dbReference type="GO" id="GO:0005524">
    <property type="term" value="F:ATP binding"/>
    <property type="evidence" value="ECO:0007669"/>
    <property type="project" value="UniProtKB-KW"/>
</dbReference>
<evidence type="ECO:0000256" key="7">
    <source>
        <dbReference type="ARBA" id="ARBA00022777"/>
    </source>
</evidence>
<organism evidence="14 15">
    <name type="scientific">Bacillus cereus</name>
    <dbReference type="NCBI Taxonomy" id="1396"/>
    <lineage>
        <taxon>Bacteria</taxon>
        <taxon>Bacillati</taxon>
        <taxon>Bacillota</taxon>
        <taxon>Bacilli</taxon>
        <taxon>Bacillales</taxon>
        <taxon>Bacillaceae</taxon>
        <taxon>Bacillus</taxon>
        <taxon>Bacillus cereus group</taxon>
    </lineage>
</organism>
<dbReference type="SUPFAM" id="SSF111331">
    <property type="entry name" value="NAD kinase/diacylglycerol kinase-like"/>
    <property type="match status" value="1"/>
</dbReference>
<dbReference type="PROSITE" id="PS50146">
    <property type="entry name" value="DAGK"/>
    <property type="match status" value="1"/>
</dbReference>
<comment type="cofactor">
    <cofactor evidence="1">
        <name>Mg(2+)</name>
        <dbReference type="ChEBI" id="CHEBI:18420"/>
    </cofactor>
</comment>
<keyword evidence="12" id="KW-1208">Phospholipid metabolism</keyword>
<evidence type="ECO:0000256" key="3">
    <source>
        <dbReference type="ARBA" id="ARBA00022516"/>
    </source>
</evidence>
<keyword evidence="7 14" id="KW-0418">Kinase</keyword>
<keyword evidence="4" id="KW-0808">Transferase</keyword>
<dbReference type="AlphaFoldDB" id="A0A9X6XV57"/>
<evidence type="ECO:0000256" key="8">
    <source>
        <dbReference type="ARBA" id="ARBA00022840"/>
    </source>
</evidence>
<dbReference type="PANTHER" id="PTHR12358:SF106">
    <property type="entry name" value="LIPID KINASE YEGS"/>
    <property type="match status" value="1"/>
</dbReference>
<dbReference type="Gene3D" id="2.60.200.40">
    <property type="match status" value="1"/>
</dbReference>
<evidence type="ECO:0000259" key="13">
    <source>
        <dbReference type="PROSITE" id="PS50146"/>
    </source>
</evidence>
<dbReference type="InterPro" id="IPR001206">
    <property type="entry name" value="Diacylglycerol_kinase_cat_dom"/>
</dbReference>
<dbReference type="PANTHER" id="PTHR12358">
    <property type="entry name" value="SPHINGOSINE KINASE"/>
    <property type="match status" value="1"/>
</dbReference>
<evidence type="ECO:0000256" key="12">
    <source>
        <dbReference type="ARBA" id="ARBA00023264"/>
    </source>
</evidence>
<gene>
    <name evidence="14" type="ORF">CON36_34595</name>
</gene>
<dbReference type="Proteomes" id="UP000219922">
    <property type="component" value="Unassembled WGS sequence"/>
</dbReference>
<accession>A0A9X6XV57</accession>
<dbReference type="NCBIfam" id="NF009874">
    <property type="entry name" value="PRK13337.1"/>
    <property type="match status" value="1"/>
</dbReference>
<dbReference type="NCBIfam" id="TIGR00147">
    <property type="entry name" value="YegS/Rv2252/BmrU family lipid kinase"/>
    <property type="match status" value="1"/>
</dbReference>
<keyword evidence="6" id="KW-0547">Nucleotide-binding</keyword>
<evidence type="ECO:0000313" key="14">
    <source>
        <dbReference type="EMBL" id="PDZ94293.1"/>
    </source>
</evidence>
<evidence type="ECO:0000256" key="6">
    <source>
        <dbReference type="ARBA" id="ARBA00022741"/>
    </source>
</evidence>
<dbReference type="Pfam" id="PF19279">
    <property type="entry name" value="YegS_C"/>
    <property type="match status" value="1"/>
</dbReference>
<dbReference type="GO" id="GO:0046872">
    <property type="term" value="F:metal ion binding"/>
    <property type="evidence" value="ECO:0007669"/>
    <property type="project" value="UniProtKB-KW"/>
</dbReference>
<dbReference type="EMBL" id="NVMX01000221">
    <property type="protein sequence ID" value="PDZ94293.1"/>
    <property type="molecule type" value="Genomic_DNA"/>
</dbReference>
<dbReference type="GO" id="GO:0005886">
    <property type="term" value="C:plasma membrane"/>
    <property type="evidence" value="ECO:0007669"/>
    <property type="project" value="TreeGrafter"/>
</dbReference>
<evidence type="ECO:0000256" key="11">
    <source>
        <dbReference type="ARBA" id="ARBA00023209"/>
    </source>
</evidence>
<dbReference type="GO" id="GO:0004143">
    <property type="term" value="F:ATP-dependent diacylglycerol kinase activity"/>
    <property type="evidence" value="ECO:0007669"/>
    <property type="project" value="TreeGrafter"/>
</dbReference>
<evidence type="ECO:0000256" key="1">
    <source>
        <dbReference type="ARBA" id="ARBA00001946"/>
    </source>
</evidence>
<comment type="similarity">
    <text evidence="2">Belongs to the diacylglycerol/lipid kinase family.</text>
</comment>